<dbReference type="RefSeq" id="WP_132577576.1">
    <property type="nucleotide sequence ID" value="NZ_JBHLWF010000080.1"/>
</dbReference>
<dbReference type="OrthoDB" id="8893233at2"/>
<evidence type="ECO:0000256" key="2">
    <source>
        <dbReference type="SAM" id="SignalP"/>
    </source>
</evidence>
<evidence type="ECO:0008006" key="5">
    <source>
        <dbReference type="Google" id="ProtNLM"/>
    </source>
</evidence>
<comment type="caution">
    <text evidence="3">The sequence shown here is derived from an EMBL/GenBank/DDBJ whole genome shotgun (WGS) entry which is preliminary data.</text>
</comment>
<feature type="signal peptide" evidence="2">
    <location>
        <begin position="1"/>
        <end position="21"/>
    </location>
</feature>
<gene>
    <name evidence="3" type="ORF">EDC25_12518</name>
</gene>
<organism evidence="3 4">
    <name type="scientific">Pseudofulvimonas gallinarii</name>
    <dbReference type="NCBI Taxonomy" id="634155"/>
    <lineage>
        <taxon>Bacteria</taxon>
        <taxon>Pseudomonadati</taxon>
        <taxon>Pseudomonadota</taxon>
        <taxon>Gammaproteobacteria</taxon>
        <taxon>Lysobacterales</taxon>
        <taxon>Rhodanobacteraceae</taxon>
        <taxon>Pseudofulvimonas</taxon>
    </lineage>
</organism>
<protein>
    <recommendedName>
        <fullName evidence="5">Pre-peptidase</fullName>
    </recommendedName>
</protein>
<proteinExistence type="predicted"/>
<sequence length="378" mass="39196">MTSRILAVAIMGALVAGSALAQTPIRLGQSLNGSLSAASPKADDGTPYDLYTYRGRAGDRVRIRMDSASFDAYLAAGTTAAPGCSDDCVYNDDGGGGTNSLLTATVPASGVLQIRANSIGANDAGSYTLSVTEAPAAPRPSLRQVSLNTPTQGRLGEDSPQDENSGQPYDIWLVKGRGGQTVRISLDANEFDPVLGYGTWSNGQFLETASDDDGGPGLNSRLTVTLPASGEAAIRLASIGSGANGTFTVTVGEPPAPRPIVFQTAKVGEAIRGKLDDSDAFTPDEEMPFDAYRIEGRPGQRVEVRMDSSDFDPILKWGVFDGDTFHQEAQDDDGGGGTSARLIVTLDADGEGRLVAASLDGSKGSYTMSLVTAARGSD</sequence>
<evidence type="ECO:0000313" key="4">
    <source>
        <dbReference type="Proteomes" id="UP000294599"/>
    </source>
</evidence>
<keyword evidence="2" id="KW-0732">Signal</keyword>
<feature type="compositionally biased region" description="Polar residues" evidence="1">
    <location>
        <begin position="143"/>
        <end position="152"/>
    </location>
</feature>
<dbReference type="EMBL" id="SMAF01000025">
    <property type="protein sequence ID" value="TCS93763.1"/>
    <property type="molecule type" value="Genomic_DNA"/>
</dbReference>
<feature type="region of interest" description="Disordered" evidence="1">
    <location>
        <begin position="133"/>
        <end position="168"/>
    </location>
</feature>
<name>A0A4S3KVV4_9GAMM</name>
<reference evidence="3 4" key="1">
    <citation type="submission" date="2019-03" db="EMBL/GenBank/DDBJ databases">
        <title>Genomic Encyclopedia of Type Strains, Phase IV (KMG-IV): sequencing the most valuable type-strain genomes for metagenomic binning, comparative biology and taxonomic classification.</title>
        <authorList>
            <person name="Goeker M."/>
        </authorList>
    </citation>
    <scope>NUCLEOTIDE SEQUENCE [LARGE SCALE GENOMIC DNA]</scope>
    <source>
        <strain evidence="3 4">DSM 21944</strain>
    </source>
</reference>
<keyword evidence="4" id="KW-1185">Reference proteome</keyword>
<dbReference type="Gene3D" id="2.60.120.380">
    <property type="match status" value="3"/>
</dbReference>
<evidence type="ECO:0000256" key="1">
    <source>
        <dbReference type="SAM" id="MobiDB-lite"/>
    </source>
</evidence>
<feature type="chain" id="PRO_5030100289" description="Pre-peptidase" evidence="2">
    <location>
        <begin position="22"/>
        <end position="378"/>
    </location>
</feature>
<accession>A0A4S3KVV4</accession>
<dbReference type="AlphaFoldDB" id="A0A4S3KVV4"/>
<dbReference type="Proteomes" id="UP000294599">
    <property type="component" value="Unassembled WGS sequence"/>
</dbReference>
<evidence type="ECO:0000313" key="3">
    <source>
        <dbReference type="EMBL" id="TCS93763.1"/>
    </source>
</evidence>